<dbReference type="STRING" id="504805.SAMN05421505_11688"/>
<evidence type="ECO:0000313" key="6">
    <source>
        <dbReference type="EMBL" id="SDH47213.1"/>
    </source>
</evidence>
<dbReference type="PANTHER" id="PTHR43176">
    <property type="entry name" value="3-HYDROXYISOBUTYRYL-COA HYDROLASE-RELATED"/>
    <property type="match status" value="1"/>
</dbReference>
<evidence type="ECO:0000259" key="5">
    <source>
        <dbReference type="Pfam" id="PF16113"/>
    </source>
</evidence>
<dbReference type="GO" id="GO:0006574">
    <property type="term" value="P:L-valine catabolic process"/>
    <property type="evidence" value="ECO:0007669"/>
    <property type="project" value="TreeGrafter"/>
</dbReference>
<dbReference type="AlphaFoldDB" id="A0A1G8CPI5"/>
<comment type="catalytic activity">
    <reaction evidence="1">
        <text>3-hydroxy-2-methylpropanoyl-CoA + H2O = 3-hydroxy-2-methylpropanoate + CoA + H(+)</text>
        <dbReference type="Rhea" id="RHEA:20888"/>
        <dbReference type="ChEBI" id="CHEBI:11805"/>
        <dbReference type="ChEBI" id="CHEBI:15377"/>
        <dbReference type="ChEBI" id="CHEBI:15378"/>
        <dbReference type="ChEBI" id="CHEBI:57287"/>
        <dbReference type="ChEBI" id="CHEBI:57340"/>
        <dbReference type="EC" id="3.1.2.4"/>
    </reaction>
</comment>
<evidence type="ECO:0000313" key="7">
    <source>
        <dbReference type="Proteomes" id="UP000198923"/>
    </source>
</evidence>
<dbReference type="SUPFAM" id="SSF52096">
    <property type="entry name" value="ClpP/crotonase"/>
    <property type="match status" value="1"/>
</dbReference>
<evidence type="ECO:0000256" key="1">
    <source>
        <dbReference type="ARBA" id="ARBA00001709"/>
    </source>
</evidence>
<dbReference type="InterPro" id="IPR045004">
    <property type="entry name" value="ECH_dom"/>
</dbReference>
<dbReference type="GO" id="GO:0003860">
    <property type="term" value="F:3-hydroxyisobutyryl-CoA hydrolase activity"/>
    <property type="evidence" value="ECO:0007669"/>
    <property type="project" value="UniProtKB-EC"/>
</dbReference>
<dbReference type="EMBL" id="FNCN01000016">
    <property type="protein sequence ID" value="SDH47213.1"/>
    <property type="molecule type" value="Genomic_DNA"/>
</dbReference>
<dbReference type="PANTHER" id="PTHR43176:SF3">
    <property type="entry name" value="3-HYDROXYISOBUTYRYL-COA HYDROLASE, MITOCHONDRIAL"/>
    <property type="match status" value="1"/>
</dbReference>
<dbReference type="InterPro" id="IPR032259">
    <property type="entry name" value="HIBYL-CoA-H"/>
</dbReference>
<protein>
    <recommendedName>
        <fullName evidence="2">3-hydroxyisobutyryl-CoA hydrolase</fullName>
        <ecNumber evidence="2">3.1.2.4</ecNumber>
    </recommendedName>
</protein>
<evidence type="ECO:0000256" key="2">
    <source>
        <dbReference type="ARBA" id="ARBA00011915"/>
    </source>
</evidence>
<feature type="domain" description="Enoyl-CoA hydratase/isomerase" evidence="5">
    <location>
        <begin position="15"/>
        <end position="335"/>
    </location>
</feature>
<dbReference type="Pfam" id="PF16113">
    <property type="entry name" value="ECH_2"/>
    <property type="match status" value="1"/>
</dbReference>
<sequence length="397" mass="41573">MSTSDVLLDKENGLGRITLNRPKALNALTHEMVLAIQDALTAWEHDDDVHAVVIAGAGERGLCAGGDIRAIYEDARTGDGRASAAFWRDEYRLNAHINRYGKPYVALMDGIVMGGGVGVSAHGSVRVVTERSVIGMPEVGIGFIPDVGGTYLLSRTPGELGTHAALTTARLGPGDAIACGLADHFVPSADLAAFVEALAAEGPAAAVASFATTPPPSELAAQRGWIDPCYSADTIEEIIARLRDSGDQAAKEAAEQISAKSPTSLKVSLRALREARNLDTLEQALERELHIARLILAAPDMAEGIRAQVVDKDRNPAWSPATLHEVTPERVEHFFTGIDRAEPFLTGEGAGDGHEGHRGASRTAPAAPPAPAAPDAPAVSDALDVSDASDASEGETR</sequence>
<keyword evidence="3" id="KW-0378">Hydrolase</keyword>
<feature type="region of interest" description="Disordered" evidence="4">
    <location>
        <begin position="342"/>
        <end position="397"/>
    </location>
</feature>
<reference evidence="6 7" key="1">
    <citation type="submission" date="2016-10" db="EMBL/GenBank/DDBJ databases">
        <authorList>
            <person name="de Groot N.N."/>
        </authorList>
    </citation>
    <scope>NUCLEOTIDE SEQUENCE [LARGE SCALE GENOMIC DNA]</scope>
    <source>
        <strain evidence="6 7">CPCC 201354</strain>
    </source>
</reference>
<dbReference type="Gene3D" id="3.90.226.10">
    <property type="entry name" value="2-enoyl-CoA Hydratase, Chain A, domain 1"/>
    <property type="match status" value="1"/>
</dbReference>
<accession>A0A1G8CPI5</accession>
<dbReference type="GO" id="GO:0005829">
    <property type="term" value="C:cytosol"/>
    <property type="evidence" value="ECO:0007669"/>
    <property type="project" value="TreeGrafter"/>
</dbReference>
<organism evidence="6 7">
    <name type="scientific">Sinosporangium album</name>
    <dbReference type="NCBI Taxonomy" id="504805"/>
    <lineage>
        <taxon>Bacteria</taxon>
        <taxon>Bacillati</taxon>
        <taxon>Actinomycetota</taxon>
        <taxon>Actinomycetes</taxon>
        <taxon>Streptosporangiales</taxon>
        <taxon>Streptosporangiaceae</taxon>
        <taxon>Sinosporangium</taxon>
    </lineage>
</organism>
<proteinExistence type="predicted"/>
<feature type="compositionally biased region" description="Low complexity" evidence="4">
    <location>
        <begin position="375"/>
        <end position="389"/>
    </location>
</feature>
<dbReference type="OrthoDB" id="9790967at2"/>
<dbReference type="NCBIfam" id="NF004127">
    <property type="entry name" value="PRK05617.1"/>
    <property type="match status" value="1"/>
</dbReference>
<gene>
    <name evidence="6" type="ORF">SAMN05421505_11688</name>
</gene>
<dbReference type="Proteomes" id="UP000198923">
    <property type="component" value="Unassembled WGS sequence"/>
</dbReference>
<evidence type="ECO:0000256" key="3">
    <source>
        <dbReference type="ARBA" id="ARBA00022801"/>
    </source>
</evidence>
<evidence type="ECO:0000256" key="4">
    <source>
        <dbReference type="SAM" id="MobiDB-lite"/>
    </source>
</evidence>
<dbReference type="RefSeq" id="WP_093171652.1">
    <property type="nucleotide sequence ID" value="NZ_FNCN01000016.1"/>
</dbReference>
<keyword evidence="7" id="KW-1185">Reference proteome</keyword>
<dbReference type="InterPro" id="IPR029045">
    <property type="entry name" value="ClpP/crotonase-like_dom_sf"/>
</dbReference>
<name>A0A1G8CPI5_9ACTN</name>
<dbReference type="EC" id="3.1.2.4" evidence="2"/>
<dbReference type="CDD" id="cd06558">
    <property type="entry name" value="crotonase-like"/>
    <property type="match status" value="1"/>
</dbReference>